<evidence type="ECO:0000256" key="9">
    <source>
        <dbReference type="RuleBase" id="RU361174"/>
    </source>
</evidence>
<dbReference type="EC" id="3.2.1.8" evidence="9"/>
<feature type="domain" description="GH10" evidence="11">
    <location>
        <begin position="62"/>
        <end position="364"/>
    </location>
</feature>
<keyword evidence="4 10" id="KW-0732">Signal</keyword>
<dbReference type="PANTHER" id="PTHR31490:SF88">
    <property type="entry name" value="BETA-XYLANASE"/>
    <property type="match status" value="1"/>
</dbReference>
<keyword evidence="13" id="KW-1185">Reference proteome</keyword>
<keyword evidence="5 9" id="KW-0378">Hydrolase</keyword>
<dbReference type="RefSeq" id="WP_345217106.1">
    <property type="nucleotide sequence ID" value="NZ_BAABGN010000012.1"/>
</dbReference>
<dbReference type="EMBL" id="BAABGN010000012">
    <property type="protein sequence ID" value="GAA4428791.1"/>
    <property type="molecule type" value="Genomic_DNA"/>
</dbReference>
<evidence type="ECO:0000256" key="10">
    <source>
        <dbReference type="SAM" id="SignalP"/>
    </source>
</evidence>
<feature type="chain" id="PRO_5046493755" description="Beta-xylanase" evidence="10">
    <location>
        <begin position="28"/>
        <end position="388"/>
    </location>
</feature>
<dbReference type="PANTHER" id="PTHR31490">
    <property type="entry name" value="GLYCOSYL HYDROLASE"/>
    <property type="match status" value="1"/>
</dbReference>
<keyword evidence="8 9" id="KW-0624">Polysaccharide degradation</keyword>
<proteinExistence type="inferred from homology"/>
<sequence length="388" mass="42784">MRARSARLLLGAGLAAGMLAAAPAASAERPPGLAKQDTLAWLAPDDLEIGAAVAGGGHHQNQDYPPPFYEDEEYRELLATEFTSLTPENQLKWDFVHPAPDEYNFEAADDIVAFAEENGQDVRGHVLIWHSQNPAWLEEGDYTDAELRGILRDHITTVVGRYAGQIDQWEVANEIFDGSGNLRTEENIWLRELGPGIIADAFRWAHEAAPEAELFLNDYGAEGINAKSDAYYQLAQDLLADGVPIHGMGLQAHLGLMYGFDPSLQENLQRFDDLGLATAITELDVRMELPESGEPTPAQIAEQAEWFSSTLEACVAVEGCQSFTLWGASDLYSWVPHTFEGQGSATPWTEDLERKPAYCALQQTLAEATQPQRYAHHPAHEECRQLLG</sequence>
<keyword evidence="7 9" id="KW-0326">Glycosidase</keyword>
<dbReference type="InterPro" id="IPR017853">
    <property type="entry name" value="GH"/>
</dbReference>
<evidence type="ECO:0000256" key="4">
    <source>
        <dbReference type="ARBA" id="ARBA00022729"/>
    </source>
</evidence>
<evidence type="ECO:0000256" key="5">
    <source>
        <dbReference type="ARBA" id="ARBA00022801"/>
    </source>
</evidence>
<evidence type="ECO:0000256" key="2">
    <source>
        <dbReference type="ARBA" id="ARBA00007495"/>
    </source>
</evidence>
<dbReference type="PROSITE" id="PS51760">
    <property type="entry name" value="GH10_2"/>
    <property type="match status" value="1"/>
</dbReference>
<comment type="similarity">
    <text evidence="2 9">Belongs to the glycosyl hydrolase 10 (cellulase F) family.</text>
</comment>
<evidence type="ECO:0000313" key="12">
    <source>
        <dbReference type="EMBL" id="GAA4428791.1"/>
    </source>
</evidence>
<dbReference type="InterPro" id="IPR001000">
    <property type="entry name" value="GH10_dom"/>
</dbReference>
<evidence type="ECO:0000256" key="7">
    <source>
        <dbReference type="ARBA" id="ARBA00023295"/>
    </source>
</evidence>
<dbReference type="SMART" id="SM00633">
    <property type="entry name" value="Glyco_10"/>
    <property type="match status" value="1"/>
</dbReference>
<dbReference type="SUPFAM" id="SSF51445">
    <property type="entry name" value="(Trans)glycosidases"/>
    <property type="match status" value="1"/>
</dbReference>
<dbReference type="PRINTS" id="PR00134">
    <property type="entry name" value="GLHYDRLASE10"/>
</dbReference>
<dbReference type="Proteomes" id="UP001500622">
    <property type="component" value="Unassembled WGS sequence"/>
</dbReference>
<organism evidence="12 13">
    <name type="scientific">Georgenia halophila</name>
    <dbReference type="NCBI Taxonomy" id="620889"/>
    <lineage>
        <taxon>Bacteria</taxon>
        <taxon>Bacillati</taxon>
        <taxon>Actinomycetota</taxon>
        <taxon>Actinomycetes</taxon>
        <taxon>Micrococcales</taxon>
        <taxon>Bogoriellaceae</taxon>
        <taxon>Georgenia</taxon>
    </lineage>
</organism>
<evidence type="ECO:0000256" key="8">
    <source>
        <dbReference type="ARBA" id="ARBA00023326"/>
    </source>
</evidence>
<keyword evidence="3" id="KW-0858">Xylan degradation</keyword>
<name>A0ABP8LGC8_9MICO</name>
<accession>A0ABP8LGC8</accession>
<evidence type="ECO:0000256" key="6">
    <source>
        <dbReference type="ARBA" id="ARBA00023277"/>
    </source>
</evidence>
<protein>
    <recommendedName>
        <fullName evidence="9">Beta-xylanase</fullName>
        <ecNumber evidence="9">3.2.1.8</ecNumber>
    </recommendedName>
</protein>
<comment type="caution">
    <text evidence="12">The sequence shown here is derived from an EMBL/GenBank/DDBJ whole genome shotgun (WGS) entry which is preliminary data.</text>
</comment>
<evidence type="ECO:0000256" key="1">
    <source>
        <dbReference type="ARBA" id="ARBA00000681"/>
    </source>
</evidence>
<evidence type="ECO:0000313" key="13">
    <source>
        <dbReference type="Proteomes" id="UP001500622"/>
    </source>
</evidence>
<dbReference type="Gene3D" id="3.20.20.80">
    <property type="entry name" value="Glycosidases"/>
    <property type="match status" value="1"/>
</dbReference>
<gene>
    <name evidence="12" type="ORF">GCM10023169_30300</name>
</gene>
<evidence type="ECO:0000259" key="11">
    <source>
        <dbReference type="PROSITE" id="PS51760"/>
    </source>
</evidence>
<dbReference type="Pfam" id="PF00331">
    <property type="entry name" value="Glyco_hydro_10"/>
    <property type="match status" value="1"/>
</dbReference>
<keyword evidence="6 9" id="KW-0119">Carbohydrate metabolism</keyword>
<comment type="catalytic activity">
    <reaction evidence="1 9">
        <text>Endohydrolysis of (1-&gt;4)-beta-D-xylosidic linkages in xylans.</text>
        <dbReference type="EC" id="3.2.1.8"/>
    </reaction>
</comment>
<reference evidence="13" key="1">
    <citation type="journal article" date="2019" name="Int. J. Syst. Evol. Microbiol.">
        <title>The Global Catalogue of Microorganisms (GCM) 10K type strain sequencing project: providing services to taxonomists for standard genome sequencing and annotation.</title>
        <authorList>
            <consortium name="The Broad Institute Genomics Platform"/>
            <consortium name="The Broad Institute Genome Sequencing Center for Infectious Disease"/>
            <person name="Wu L."/>
            <person name="Ma J."/>
        </authorList>
    </citation>
    <scope>NUCLEOTIDE SEQUENCE [LARGE SCALE GENOMIC DNA]</scope>
    <source>
        <strain evidence="13">JCM 17810</strain>
    </source>
</reference>
<evidence type="ECO:0000256" key="3">
    <source>
        <dbReference type="ARBA" id="ARBA00022651"/>
    </source>
</evidence>
<feature type="signal peptide" evidence="10">
    <location>
        <begin position="1"/>
        <end position="27"/>
    </location>
</feature>
<dbReference type="InterPro" id="IPR044846">
    <property type="entry name" value="GH10"/>
</dbReference>